<dbReference type="EMBL" id="KI284668">
    <property type="protein sequence ID" value="ESA12696.1"/>
    <property type="molecule type" value="Genomic_DNA"/>
</dbReference>
<name>U9UAQ0_RHIID</name>
<organism evidence="1">
    <name type="scientific">Rhizophagus irregularis (strain DAOM 181602 / DAOM 197198 / MUCL 43194)</name>
    <name type="common">Arbuscular mycorrhizal fungus</name>
    <name type="synonym">Glomus intraradices</name>
    <dbReference type="NCBI Taxonomy" id="747089"/>
    <lineage>
        <taxon>Eukaryota</taxon>
        <taxon>Fungi</taxon>
        <taxon>Fungi incertae sedis</taxon>
        <taxon>Mucoromycota</taxon>
        <taxon>Glomeromycotina</taxon>
        <taxon>Glomeromycetes</taxon>
        <taxon>Glomerales</taxon>
        <taxon>Glomeraceae</taxon>
        <taxon>Rhizophagus</taxon>
    </lineage>
</organism>
<dbReference type="HOGENOM" id="CLU_1670307_0_0_1"/>
<accession>U9UAQ0</accession>
<evidence type="ECO:0000313" key="1">
    <source>
        <dbReference type="EMBL" id="ESA12696.1"/>
    </source>
</evidence>
<sequence>MKDIDQFNQAETIRLKLTKEKETCSSSTTPFNTKKKYVTKGLVFDVILFKNKFYHSKLIESNAIYTSRSLNELFPTKQEYSSKEIEFDINDVQWSPLPKINSTVQNSLNIQHLNVNYSSRLSNSINSSRKRKIAEIEIETQDNDRKLAKTYDNLHPDC</sequence>
<protein>
    <submittedName>
        <fullName evidence="1">Uncharacterized protein</fullName>
    </submittedName>
</protein>
<reference evidence="1" key="1">
    <citation type="submission" date="2013-07" db="EMBL/GenBank/DDBJ databases">
        <title>The genome of an arbuscular mycorrhizal fungus provides insights into the evolution of the oldest plant symbiosis.</title>
        <authorList>
            <consortium name="DOE Joint Genome Institute"/>
            <person name="Tisserant E."/>
            <person name="Malbreil M."/>
            <person name="Kuo A."/>
            <person name="Kohler A."/>
            <person name="Symeonidi A."/>
            <person name="Balestrini R."/>
            <person name="Charron P."/>
            <person name="Duensing N."/>
            <person name="Frei-dit-Frey N."/>
            <person name="Gianinazzi-Pearson V."/>
            <person name="Gilbert B."/>
            <person name="Handa Y."/>
            <person name="Hijri M."/>
            <person name="Kaul R."/>
            <person name="Kawaguchi M."/>
            <person name="Krajinski F."/>
            <person name="Lammers P."/>
            <person name="Lapierre D."/>
            <person name="Masclaux F.G."/>
            <person name="Murat C."/>
            <person name="Morin E."/>
            <person name="Ndikumana S."/>
            <person name="Pagni M."/>
            <person name="Petitpierre D."/>
            <person name="Requena N."/>
            <person name="Rosikiewicz P."/>
            <person name="Riley R."/>
            <person name="Saito K."/>
            <person name="San Clemente H."/>
            <person name="Shapiro H."/>
            <person name="van Tuinen D."/>
            <person name="Becard G."/>
            <person name="Bonfante P."/>
            <person name="Paszkowski U."/>
            <person name="Shachar-Hill Y."/>
            <person name="Young J.P."/>
            <person name="Sanders I.R."/>
            <person name="Henrissat B."/>
            <person name="Rensing S.A."/>
            <person name="Grigoriev I.V."/>
            <person name="Corradi N."/>
            <person name="Roux C."/>
            <person name="Martin F."/>
        </authorList>
    </citation>
    <scope>NUCLEOTIDE SEQUENCE</scope>
    <source>
        <strain evidence="1">DAOM 197198</strain>
    </source>
</reference>
<dbReference type="AlphaFoldDB" id="U9UAQ0"/>
<gene>
    <name evidence="1" type="ORF">GLOINDRAFT_26848</name>
</gene>
<proteinExistence type="predicted"/>